<dbReference type="InterPro" id="IPR013022">
    <property type="entry name" value="Xyl_isomerase-like_TIM-brl"/>
</dbReference>
<dbReference type="EMBL" id="AOSK01000043">
    <property type="protein sequence ID" value="EYD76539.1"/>
    <property type="molecule type" value="Genomic_DNA"/>
</dbReference>
<protein>
    <submittedName>
        <fullName evidence="5">Hydroxypyruvate isomerase</fullName>
        <ecNumber evidence="5">5.3.1.22</ecNumber>
    </submittedName>
</protein>
<keyword evidence="1 2" id="KW-0413">Isomerase</keyword>
<dbReference type="HOGENOM" id="CLU_050006_1_2_5"/>
<dbReference type="GO" id="GO:0046487">
    <property type="term" value="P:glyoxylate metabolic process"/>
    <property type="evidence" value="ECO:0007669"/>
    <property type="project" value="TreeGrafter"/>
</dbReference>
<feature type="active site" description="Proton donor/acceptor" evidence="3">
    <location>
        <position position="148"/>
    </location>
</feature>
<evidence type="ECO:0000313" key="6">
    <source>
        <dbReference type="Proteomes" id="UP000019666"/>
    </source>
</evidence>
<evidence type="ECO:0000256" key="1">
    <source>
        <dbReference type="ARBA" id="ARBA00023235"/>
    </source>
</evidence>
<feature type="active site" description="Proton donor/acceptor" evidence="3">
    <location>
        <position position="245"/>
    </location>
</feature>
<dbReference type="SUPFAM" id="SSF51658">
    <property type="entry name" value="Xylose isomerase-like"/>
    <property type="match status" value="1"/>
</dbReference>
<keyword evidence="5" id="KW-0670">Pyruvate</keyword>
<proteinExistence type="inferred from homology"/>
<accession>A0A017HS42</accession>
<evidence type="ECO:0000313" key="5">
    <source>
        <dbReference type="EMBL" id="EYD76539.1"/>
    </source>
</evidence>
<dbReference type="PATRIC" id="fig|442562.3.peg.1936"/>
<dbReference type="PANTHER" id="PTHR43489">
    <property type="entry name" value="ISOMERASE"/>
    <property type="match status" value="1"/>
</dbReference>
<dbReference type="Proteomes" id="UP000019666">
    <property type="component" value="Unassembled WGS sequence"/>
</dbReference>
<dbReference type="AlphaFoldDB" id="A0A017HS42"/>
<dbReference type="EC" id="5.3.1.22" evidence="5"/>
<dbReference type="Pfam" id="PF01261">
    <property type="entry name" value="AP_endonuc_2"/>
    <property type="match status" value="1"/>
</dbReference>
<organism evidence="5 6">
    <name type="scientific">Rubellimicrobium mesophilum DSM 19309</name>
    <dbReference type="NCBI Taxonomy" id="442562"/>
    <lineage>
        <taxon>Bacteria</taxon>
        <taxon>Pseudomonadati</taxon>
        <taxon>Pseudomonadota</taxon>
        <taxon>Alphaproteobacteria</taxon>
        <taxon>Rhodobacterales</taxon>
        <taxon>Roseobacteraceae</taxon>
        <taxon>Rubellimicrobium</taxon>
    </lineage>
</organism>
<comment type="similarity">
    <text evidence="2">Belongs to the hyi family.</text>
</comment>
<dbReference type="GO" id="GO:0008903">
    <property type="term" value="F:hydroxypyruvate isomerase activity"/>
    <property type="evidence" value="ECO:0007669"/>
    <property type="project" value="UniProtKB-EC"/>
</dbReference>
<reference evidence="5 6" key="1">
    <citation type="submission" date="2013-02" db="EMBL/GenBank/DDBJ databases">
        <authorList>
            <person name="Fiebig A."/>
            <person name="Goeker M."/>
            <person name="Klenk H.-P.P."/>
        </authorList>
    </citation>
    <scope>NUCLEOTIDE SEQUENCE [LARGE SCALE GENOMIC DNA]</scope>
    <source>
        <strain evidence="5 6">DSM 19309</strain>
    </source>
</reference>
<evidence type="ECO:0000256" key="3">
    <source>
        <dbReference type="PIRSR" id="PIRSR006241-50"/>
    </source>
</evidence>
<sequence length="281" mass="29933">MRSEAAARLSAHIGYLFTELPLAERLGAARAAGFDAVEHPQPFAVPAAEMRQRLDDLGLSFSQLCAGTGDATRGEKGIAALPGRDREFLDSLDRSLAYAEAVGCPFVHPMAGVVPAAMDSDQANDTYRRNLDAAVERARGRPVSILIEAIGRTAVPGYHLHRLGQAFALAGEYGAGEVLVLLDTFHAAANGEDAVALIHAHADRLGHIHIADHPGRHEPGTGAISFAPIFVALERVGYAGAIGFEYIPASTTLAGLGWIVPWRERLGHEARAAHPTQLQDY</sequence>
<dbReference type="OrthoDB" id="9786584at2"/>
<dbReference type="PANTHER" id="PTHR43489:SF6">
    <property type="entry name" value="HYDROXYPYRUVATE ISOMERASE-RELATED"/>
    <property type="match status" value="1"/>
</dbReference>
<keyword evidence="6" id="KW-1185">Reference proteome</keyword>
<name>A0A017HS42_9RHOB</name>
<evidence type="ECO:0000259" key="4">
    <source>
        <dbReference type="Pfam" id="PF01261"/>
    </source>
</evidence>
<gene>
    <name evidence="5" type="ORF">Rumeso_01960</name>
</gene>
<dbReference type="RefSeq" id="WP_037278651.1">
    <property type="nucleotide sequence ID" value="NZ_KK088556.1"/>
</dbReference>
<dbReference type="PIRSF" id="PIRSF006241">
    <property type="entry name" value="HyI"/>
    <property type="match status" value="1"/>
</dbReference>
<feature type="domain" description="Xylose isomerase-like TIM barrel" evidence="4">
    <location>
        <begin position="28"/>
        <end position="259"/>
    </location>
</feature>
<dbReference type="Gene3D" id="3.20.20.150">
    <property type="entry name" value="Divalent-metal-dependent TIM barrel enzymes"/>
    <property type="match status" value="1"/>
</dbReference>
<dbReference type="STRING" id="442562.Rumeso_01960"/>
<evidence type="ECO:0000256" key="2">
    <source>
        <dbReference type="PIRNR" id="PIRNR006241"/>
    </source>
</evidence>
<dbReference type="InterPro" id="IPR036237">
    <property type="entry name" value="Xyl_isomerase-like_sf"/>
</dbReference>
<comment type="caution">
    <text evidence="5">The sequence shown here is derived from an EMBL/GenBank/DDBJ whole genome shotgun (WGS) entry which is preliminary data.</text>
</comment>
<dbReference type="InterPro" id="IPR026040">
    <property type="entry name" value="HyI-like"/>
</dbReference>
<dbReference type="InterPro" id="IPR050417">
    <property type="entry name" value="Sugar_Epim/Isomerase"/>
</dbReference>